<keyword evidence="2" id="KW-0472">Membrane</keyword>
<gene>
    <name evidence="3" type="ORF">FB562_1238</name>
</gene>
<evidence type="ECO:0008006" key="5">
    <source>
        <dbReference type="Google" id="ProtNLM"/>
    </source>
</evidence>
<keyword evidence="4" id="KW-1185">Reference proteome</keyword>
<protein>
    <recommendedName>
        <fullName evidence="5">Cell division protein FtsL</fullName>
    </recommendedName>
</protein>
<evidence type="ECO:0000256" key="1">
    <source>
        <dbReference type="SAM" id="MobiDB-lite"/>
    </source>
</evidence>
<dbReference type="AlphaFoldDB" id="A0A542YJ85"/>
<dbReference type="EMBL" id="VFOM01000001">
    <property type="protein sequence ID" value="TQL48155.1"/>
    <property type="molecule type" value="Genomic_DNA"/>
</dbReference>
<keyword evidence="2" id="KW-1133">Transmembrane helix</keyword>
<reference evidence="3 4" key="1">
    <citation type="submission" date="2019-06" db="EMBL/GenBank/DDBJ databases">
        <title>Sequencing the genomes of 1000 actinobacteria strains.</title>
        <authorList>
            <person name="Klenk H.-P."/>
        </authorList>
    </citation>
    <scope>NUCLEOTIDE SEQUENCE [LARGE SCALE GENOMIC DNA]</scope>
    <source>
        <strain evidence="3 4">DSM 26477</strain>
    </source>
</reference>
<evidence type="ECO:0000313" key="4">
    <source>
        <dbReference type="Proteomes" id="UP000317998"/>
    </source>
</evidence>
<proteinExistence type="predicted"/>
<keyword evidence="2" id="KW-0812">Transmembrane</keyword>
<comment type="caution">
    <text evidence="3">The sequence shown here is derived from an EMBL/GenBank/DDBJ whole genome shotgun (WGS) entry which is preliminary data.</text>
</comment>
<feature type="region of interest" description="Disordered" evidence="1">
    <location>
        <begin position="169"/>
        <end position="209"/>
    </location>
</feature>
<dbReference type="OrthoDB" id="4792842at2"/>
<organism evidence="3 4">
    <name type="scientific">Homoserinimonas aerilata</name>
    <dbReference type="NCBI Taxonomy" id="1162970"/>
    <lineage>
        <taxon>Bacteria</taxon>
        <taxon>Bacillati</taxon>
        <taxon>Actinomycetota</taxon>
        <taxon>Actinomycetes</taxon>
        <taxon>Micrococcales</taxon>
        <taxon>Microbacteriaceae</taxon>
        <taxon>Homoserinimonas</taxon>
    </lineage>
</organism>
<feature type="transmembrane region" description="Helical" evidence="2">
    <location>
        <begin position="40"/>
        <end position="65"/>
    </location>
</feature>
<evidence type="ECO:0000256" key="2">
    <source>
        <dbReference type="SAM" id="Phobius"/>
    </source>
</evidence>
<feature type="compositionally biased region" description="Polar residues" evidence="1">
    <location>
        <begin position="1"/>
        <end position="15"/>
    </location>
</feature>
<sequence length="209" mass="21407">MTSSLAVSLPQQSPRPSRDERAPYIEIAPSRSQRRARPKLAYALVVVGGLFAVLVSQLLLSIALADGAYEIAALQSQQKELTRDEQIATEKLDVLNSPQNLAVRAESLGMVSNDSAVYLSLATGAVMGQPTAASADAGSVIGSNGSLLVQNSLINDIPDMGAILAAQSASDTEKASDTTAGGMLGASDAQTEGGSVASSPDGIPAPQTR</sequence>
<dbReference type="Proteomes" id="UP000317998">
    <property type="component" value="Unassembled WGS sequence"/>
</dbReference>
<accession>A0A542YJ85</accession>
<name>A0A542YJ85_9MICO</name>
<evidence type="ECO:0000313" key="3">
    <source>
        <dbReference type="EMBL" id="TQL48155.1"/>
    </source>
</evidence>
<feature type="region of interest" description="Disordered" evidence="1">
    <location>
        <begin position="1"/>
        <end position="22"/>
    </location>
</feature>
<feature type="compositionally biased region" description="Polar residues" evidence="1">
    <location>
        <begin position="188"/>
        <end position="198"/>
    </location>
</feature>
<dbReference type="RefSeq" id="WP_141880333.1">
    <property type="nucleotide sequence ID" value="NZ_VFOM01000001.1"/>
</dbReference>